<dbReference type="Pfam" id="PF18154">
    <property type="entry name" value="pPIWI_RE_REase"/>
    <property type="match status" value="1"/>
</dbReference>
<organism evidence="2 3">
    <name type="scientific">Paenibacillus motobuensis</name>
    <dbReference type="NCBI Taxonomy" id="295324"/>
    <lineage>
        <taxon>Bacteria</taxon>
        <taxon>Bacillati</taxon>
        <taxon>Bacillota</taxon>
        <taxon>Bacilli</taxon>
        <taxon>Bacillales</taxon>
        <taxon>Paenibacillaceae</taxon>
        <taxon>Paenibacillus</taxon>
    </lineage>
</organism>
<gene>
    <name evidence="2" type="ORF">GCM10008933_38240</name>
</gene>
<protein>
    <recommendedName>
        <fullName evidence="1">REase associating with pPIWI RE domain-containing protein</fullName>
    </recommendedName>
</protein>
<comment type="caution">
    <text evidence="2">The sequence shown here is derived from an EMBL/GenBank/DDBJ whole genome shotgun (WGS) entry which is preliminary data.</text>
</comment>
<accession>A0ABN0YPI9</accession>
<dbReference type="Proteomes" id="UP001500340">
    <property type="component" value="Unassembled WGS sequence"/>
</dbReference>
<name>A0ABN0YPI9_9BACL</name>
<reference evidence="2 3" key="1">
    <citation type="journal article" date="2019" name="Int. J. Syst. Evol. Microbiol.">
        <title>The Global Catalogue of Microorganisms (GCM) 10K type strain sequencing project: providing services to taxonomists for standard genome sequencing and annotation.</title>
        <authorList>
            <consortium name="The Broad Institute Genomics Platform"/>
            <consortium name="The Broad Institute Genome Sequencing Center for Infectious Disease"/>
            <person name="Wu L."/>
            <person name="Ma J."/>
        </authorList>
    </citation>
    <scope>NUCLEOTIDE SEQUENCE [LARGE SCALE GENOMIC DNA]</scope>
    <source>
        <strain evidence="2 3">JCM 12774</strain>
    </source>
</reference>
<sequence>MNKIQDMLYYLIIGLQKWSDQYSQIPEELHKGMLMFIEEAARSGGKIPTDLHSLLQILHEPSREWGIEGLVEYYPEEASLVEEFIGITPDAEDFINTYISPDEAQQRNMYTILKFCRDESRNLQTEYTQIRTFLSQPMNAVLSAFQLAQFAESFRDRELSILIRHCYEEITSDLANYRKCPHCGWTLEYKQGQWRCNKEDICHALADFERLTQYDYRDERVYRLLPGIQRYVLLPGLSELKLADSLQRKGYEVALYPNIDEYDLAVSQDNHRILLDVKDFKSPWMLANYFNQKQLSYLEKYEEQVFVVVPKYREVVYPSYGKRTSGFLKESTRKFIRIIMEHEVEDKLKEAFF</sequence>
<dbReference type="InterPro" id="IPR040828">
    <property type="entry name" value="pPIWI_RE_REase"/>
</dbReference>
<evidence type="ECO:0000313" key="2">
    <source>
        <dbReference type="EMBL" id="GAA0404195.1"/>
    </source>
</evidence>
<proteinExistence type="predicted"/>
<dbReference type="RefSeq" id="WP_343863843.1">
    <property type="nucleotide sequence ID" value="NZ_BAAACX010000017.1"/>
</dbReference>
<evidence type="ECO:0000259" key="1">
    <source>
        <dbReference type="Pfam" id="PF18154"/>
    </source>
</evidence>
<dbReference type="EMBL" id="BAAACX010000017">
    <property type="protein sequence ID" value="GAA0404195.1"/>
    <property type="molecule type" value="Genomic_DNA"/>
</dbReference>
<evidence type="ECO:0000313" key="3">
    <source>
        <dbReference type="Proteomes" id="UP001500340"/>
    </source>
</evidence>
<keyword evidence="3" id="KW-1185">Reference proteome</keyword>
<feature type="domain" description="REase associating with pPIWI RE" evidence="1">
    <location>
        <begin position="236"/>
        <end position="350"/>
    </location>
</feature>